<keyword evidence="9" id="KW-1185">Reference proteome</keyword>
<evidence type="ECO:0000313" key="9">
    <source>
        <dbReference type="Proteomes" id="UP001489004"/>
    </source>
</evidence>
<dbReference type="InterPro" id="IPR000571">
    <property type="entry name" value="Znf_CCCH"/>
</dbReference>
<evidence type="ECO:0000259" key="7">
    <source>
        <dbReference type="PROSITE" id="PS50103"/>
    </source>
</evidence>
<dbReference type="Gene3D" id="4.10.1000.10">
    <property type="entry name" value="Zinc finger, CCCH-type"/>
    <property type="match status" value="1"/>
</dbReference>
<sequence length="476" mass="50588">MGIAVPPHGPPGNAIEQFSAAIVSAVAEDNSLVIQQLLLSGLDVDVLLRWRQPDKTKPRKRTLAMVAAYYGSVQSLGLLLSSGADVNKKAPEDGITALGLALQGPSSERGRAVLAVLLQHGATWPANIDSRSLAFTESLDGTIAGVGADSKSDPKGEDPNCPLRLPECCTDEFRMYHFKVVMCTNPERHDWTTCPFKHPGEKACRRDPTTHSYDGTPCPDFRKGVCKRGDACPYGHGVFECHLHPTRYRTLRCKHGLDCKHLVCFFAHTDEQLRVTDYVPPAASTSNSSASSDQGSEQSGRSSTPSSTSSTSASDLVSLNEVAAVLADLGLAPHTALPLLMNRMKGQNGGAPQPAAKPQVAPHVQQPHQRASMPSMGSGLFGPPGVARYSMQGLGVPTSAAQSAFSGLQGVPGAMLGQYMGFDTDWLAGMVAKGPQHAAFPPASCGHIQADHLIHMDQVNPWAPAYTPFAAVTRPF</sequence>
<dbReference type="PANTHER" id="PTHR14493">
    <property type="entry name" value="UNKEMPT FAMILY MEMBER"/>
    <property type="match status" value="1"/>
</dbReference>
<feature type="region of interest" description="Disordered" evidence="6">
    <location>
        <begin position="280"/>
        <end position="313"/>
    </location>
</feature>
<dbReference type="Proteomes" id="UP001489004">
    <property type="component" value="Unassembled WGS sequence"/>
</dbReference>
<accession>A0AAW1NYT3</accession>
<dbReference type="GO" id="GO:0003677">
    <property type="term" value="F:DNA binding"/>
    <property type="evidence" value="ECO:0007669"/>
    <property type="project" value="UniProtKB-KW"/>
</dbReference>
<keyword evidence="2 5" id="KW-0863">Zinc-finger</keyword>
<dbReference type="Pfam" id="PF00642">
    <property type="entry name" value="zf-CCCH"/>
    <property type="match status" value="1"/>
</dbReference>
<dbReference type="GO" id="GO:0010468">
    <property type="term" value="P:regulation of gene expression"/>
    <property type="evidence" value="ECO:0007669"/>
    <property type="project" value="UniProtKB-ARBA"/>
</dbReference>
<evidence type="ECO:0000256" key="3">
    <source>
        <dbReference type="ARBA" id="ARBA00022833"/>
    </source>
</evidence>
<evidence type="ECO:0000256" key="1">
    <source>
        <dbReference type="ARBA" id="ARBA00022723"/>
    </source>
</evidence>
<evidence type="ECO:0000256" key="4">
    <source>
        <dbReference type="ARBA" id="ARBA00023125"/>
    </source>
</evidence>
<evidence type="ECO:0000256" key="2">
    <source>
        <dbReference type="ARBA" id="ARBA00022771"/>
    </source>
</evidence>
<keyword evidence="1 5" id="KW-0479">Metal-binding</keyword>
<dbReference type="InterPro" id="IPR045234">
    <property type="entry name" value="Unkempt-like"/>
</dbReference>
<dbReference type="PROSITE" id="PS50103">
    <property type="entry name" value="ZF_C3H1"/>
    <property type="match status" value="1"/>
</dbReference>
<feature type="domain" description="C3H1-type" evidence="7">
    <location>
        <begin position="212"/>
        <end position="239"/>
    </location>
</feature>
<dbReference type="InterPro" id="IPR002110">
    <property type="entry name" value="Ankyrin_rpt"/>
</dbReference>
<organism evidence="8 9">
    <name type="scientific">[Myrmecia] bisecta</name>
    <dbReference type="NCBI Taxonomy" id="41462"/>
    <lineage>
        <taxon>Eukaryota</taxon>
        <taxon>Viridiplantae</taxon>
        <taxon>Chlorophyta</taxon>
        <taxon>core chlorophytes</taxon>
        <taxon>Trebouxiophyceae</taxon>
        <taxon>Trebouxiales</taxon>
        <taxon>Trebouxiaceae</taxon>
        <taxon>Myrmecia</taxon>
    </lineage>
</organism>
<dbReference type="InterPro" id="IPR057444">
    <property type="entry name" value="Znf-CCCH_AtC3H23-like"/>
</dbReference>
<feature type="compositionally biased region" description="Low complexity" evidence="6">
    <location>
        <begin position="282"/>
        <end position="313"/>
    </location>
</feature>
<gene>
    <name evidence="8" type="ORF">WJX72_011672</name>
</gene>
<dbReference type="EMBL" id="JALJOR010000023">
    <property type="protein sequence ID" value="KAK9803184.1"/>
    <property type="molecule type" value="Genomic_DNA"/>
</dbReference>
<comment type="caution">
    <text evidence="8">The sequence shown here is derived from an EMBL/GenBank/DDBJ whole genome shotgun (WGS) entry which is preliminary data.</text>
</comment>
<dbReference type="PANTHER" id="PTHR14493:SF50">
    <property type="entry name" value="RING FINGER PROTEIN UNKEMPT"/>
    <property type="match status" value="1"/>
</dbReference>
<reference evidence="8 9" key="1">
    <citation type="journal article" date="2024" name="Nat. Commun.">
        <title>Phylogenomics reveals the evolutionary origins of lichenization in chlorophyte algae.</title>
        <authorList>
            <person name="Puginier C."/>
            <person name="Libourel C."/>
            <person name="Otte J."/>
            <person name="Skaloud P."/>
            <person name="Haon M."/>
            <person name="Grisel S."/>
            <person name="Petersen M."/>
            <person name="Berrin J.G."/>
            <person name="Delaux P.M."/>
            <person name="Dal Grande F."/>
            <person name="Keller J."/>
        </authorList>
    </citation>
    <scope>NUCLEOTIDE SEQUENCE [LARGE SCALE GENOMIC DNA]</scope>
    <source>
        <strain evidence="8 9">SAG 2043</strain>
    </source>
</reference>
<protein>
    <recommendedName>
        <fullName evidence="7">C3H1-type domain-containing protein</fullName>
    </recommendedName>
</protein>
<dbReference type="SMART" id="SM00248">
    <property type="entry name" value="ANK"/>
    <property type="match status" value="3"/>
</dbReference>
<dbReference type="SMART" id="SM00356">
    <property type="entry name" value="ZnF_C3H1"/>
    <property type="match status" value="1"/>
</dbReference>
<dbReference type="Gene3D" id="1.25.40.20">
    <property type="entry name" value="Ankyrin repeat-containing domain"/>
    <property type="match status" value="1"/>
</dbReference>
<name>A0AAW1NYT3_9CHLO</name>
<feature type="zinc finger region" description="C3H1-type" evidence="5">
    <location>
        <begin position="212"/>
        <end position="239"/>
    </location>
</feature>
<proteinExistence type="predicted"/>
<dbReference type="Pfam" id="PF25512">
    <property type="entry name" value="zf-CCCH_AtC3H23"/>
    <property type="match status" value="1"/>
</dbReference>
<evidence type="ECO:0000313" key="8">
    <source>
        <dbReference type="EMBL" id="KAK9803184.1"/>
    </source>
</evidence>
<dbReference type="InterPro" id="IPR036770">
    <property type="entry name" value="Ankyrin_rpt-contain_sf"/>
</dbReference>
<dbReference type="SUPFAM" id="SSF48403">
    <property type="entry name" value="Ankyrin repeat"/>
    <property type="match status" value="1"/>
</dbReference>
<keyword evidence="4" id="KW-0238">DNA-binding</keyword>
<dbReference type="GO" id="GO:0008270">
    <property type="term" value="F:zinc ion binding"/>
    <property type="evidence" value="ECO:0007669"/>
    <property type="project" value="UniProtKB-KW"/>
</dbReference>
<evidence type="ECO:0000256" key="5">
    <source>
        <dbReference type="PROSITE-ProRule" id="PRU00723"/>
    </source>
</evidence>
<keyword evidence="3 5" id="KW-0862">Zinc</keyword>
<dbReference type="AlphaFoldDB" id="A0AAW1NYT3"/>
<evidence type="ECO:0000256" key="6">
    <source>
        <dbReference type="SAM" id="MobiDB-lite"/>
    </source>
</evidence>